<dbReference type="Pfam" id="PF01553">
    <property type="entry name" value="Acyltransferase"/>
    <property type="match status" value="1"/>
</dbReference>
<feature type="transmembrane region" description="Helical" evidence="2">
    <location>
        <begin position="379"/>
        <end position="401"/>
    </location>
</feature>
<comment type="caution">
    <text evidence="4">The sequence shown here is derived from an EMBL/GenBank/DDBJ whole genome shotgun (WGS) entry which is preliminary data.</text>
</comment>
<dbReference type="InterPro" id="IPR002123">
    <property type="entry name" value="Plipid/glycerol_acylTrfase"/>
</dbReference>
<keyword evidence="2" id="KW-1133">Transmembrane helix</keyword>
<gene>
    <name evidence="4" type="ORF">E4656_08370</name>
</gene>
<dbReference type="SUPFAM" id="SSF69593">
    <property type="entry name" value="Glycerol-3-phosphate (1)-acyltransferase"/>
    <property type="match status" value="1"/>
</dbReference>
<feature type="domain" description="Phospholipid/glycerol acyltransferase" evidence="3">
    <location>
        <begin position="36"/>
        <end position="160"/>
    </location>
</feature>
<keyword evidence="5" id="KW-1185">Reference proteome</keyword>
<feature type="region of interest" description="Disordered" evidence="1">
    <location>
        <begin position="232"/>
        <end position="251"/>
    </location>
</feature>
<reference evidence="4 5" key="1">
    <citation type="submission" date="2019-04" db="EMBL/GenBank/DDBJ databases">
        <title>Natronospirillum operosus gen. nov., sp. nov., a haloalkaliphilic satellite isolated from decaying biomass of laboratory culture of cyanobacterium Geitlerinema sp. and proposal of Natronospirillaceae fam. nov. and Saccharospirillaceae fam. nov.</title>
        <authorList>
            <person name="Kevbrin V."/>
            <person name="Boltyanskaya Y."/>
            <person name="Koziaeva V."/>
            <person name="Grouzdev D.S."/>
            <person name="Park M."/>
            <person name="Cho J."/>
        </authorList>
    </citation>
    <scope>NUCLEOTIDE SEQUENCE [LARGE SCALE GENOMIC DNA]</scope>
    <source>
        <strain evidence="4 5">G-116</strain>
    </source>
</reference>
<keyword evidence="2" id="KW-0812">Transmembrane</keyword>
<evidence type="ECO:0000313" key="5">
    <source>
        <dbReference type="Proteomes" id="UP000297475"/>
    </source>
</evidence>
<dbReference type="PANTHER" id="PTHR31605:SF0">
    <property type="entry name" value="GLYCEROL-3-PHOSPHATE O-ACYLTRANSFERASE 1"/>
    <property type="match status" value="1"/>
</dbReference>
<dbReference type="PANTHER" id="PTHR31605">
    <property type="entry name" value="GLYCEROL-3-PHOSPHATE O-ACYLTRANSFERASE 1"/>
    <property type="match status" value="1"/>
</dbReference>
<proteinExistence type="predicted"/>
<evidence type="ECO:0000259" key="3">
    <source>
        <dbReference type="SMART" id="SM00563"/>
    </source>
</evidence>
<organism evidence="4 5">
    <name type="scientific">Natronospirillum operosum</name>
    <dbReference type="NCBI Taxonomy" id="2759953"/>
    <lineage>
        <taxon>Bacteria</taxon>
        <taxon>Pseudomonadati</taxon>
        <taxon>Pseudomonadota</taxon>
        <taxon>Gammaproteobacteria</taxon>
        <taxon>Oceanospirillales</taxon>
        <taxon>Natronospirillaceae</taxon>
        <taxon>Natronospirillum</taxon>
    </lineage>
</organism>
<protein>
    <recommendedName>
        <fullName evidence="3">Phospholipid/glycerol acyltransferase domain-containing protein</fullName>
    </recommendedName>
</protein>
<dbReference type="OrthoDB" id="9806008at2"/>
<dbReference type="GO" id="GO:0016287">
    <property type="term" value="F:glycerone-phosphate O-acyltransferase activity"/>
    <property type="evidence" value="ECO:0007669"/>
    <property type="project" value="TreeGrafter"/>
</dbReference>
<evidence type="ECO:0000256" key="2">
    <source>
        <dbReference type="SAM" id="Phobius"/>
    </source>
</evidence>
<dbReference type="SMART" id="SM00563">
    <property type="entry name" value="PlsC"/>
    <property type="match status" value="1"/>
</dbReference>
<dbReference type="EMBL" id="SRMF01000002">
    <property type="protein sequence ID" value="TGG94174.1"/>
    <property type="molecule type" value="Genomic_DNA"/>
</dbReference>
<dbReference type="RefSeq" id="WP_135482742.1">
    <property type="nucleotide sequence ID" value="NZ_SRMF01000002.1"/>
</dbReference>
<name>A0A4Z0W7Z0_9GAMM</name>
<sequence length="490" mass="56298">MTLYSVMRQLLKFATRLYFVEVGTVDKDKVPAAGPVILAANHPSSILDSVLLATELPRPVHYLAKSELFKSPLLSALYKRIGAVPIEQGLQPEKHEQTFLRLYELLENQRCVGIFPEGRNSPQMQVAKLRTGTARIAFGAEKRNNWELGLKVVPVGLNFESRELFLSAVQLRFGDPISVGDYRAAYEENPKVAIRALTTRMEQELRELTLHIEDRRLTRLVKDLGELYSSEVNARKENPDTEHHPIKRSHSRLGRLGQKLLSWFRPQLLEPMDIASNLKGRQQISRTLSCANEQEPQAVEDLRNRVDRYQAHLRQTYLRDDLKQSFDQPIKERLIRLRMTLYALLMAPIAVFGLVHNIVPYLFSLYLGQRFSDEAVRGFAYFGVGVLAFAFTYTLFGFWMWQFTDRSLAGSLIYLATLPPTGFVCLRYRGRVMQYRDKILVRTFFRTNENMTALLREERGEIIERLEWLHEKYGNGDNDGNEAGSATDPA</sequence>
<feature type="transmembrane region" description="Helical" evidence="2">
    <location>
        <begin position="341"/>
        <end position="367"/>
    </location>
</feature>
<dbReference type="Proteomes" id="UP000297475">
    <property type="component" value="Unassembled WGS sequence"/>
</dbReference>
<feature type="transmembrane region" description="Helical" evidence="2">
    <location>
        <begin position="407"/>
        <end position="426"/>
    </location>
</feature>
<evidence type="ECO:0000256" key="1">
    <source>
        <dbReference type="SAM" id="MobiDB-lite"/>
    </source>
</evidence>
<dbReference type="GO" id="GO:0008654">
    <property type="term" value="P:phospholipid biosynthetic process"/>
    <property type="evidence" value="ECO:0007669"/>
    <property type="project" value="TreeGrafter"/>
</dbReference>
<keyword evidence="2" id="KW-0472">Membrane</keyword>
<feature type="compositionally biased region" description="Basic and acidic residues" evidence="1">
    <location>
        <begin position="233"/>
        <end position="244"/>
    </location>
</feature>
<accession>A0A4Z0W7Z0</accession>
<dbReference type="AlphaFoldDB" id="A0A4Z0W7Z0"/>
<dbReference type="GO" id="GO:0004366">
    <property type="term" value="F:glycerol-3-phosphate O-acyltransferase activity"/>
    <property type="evidence" value="ECO:0007669"/>
    <property type="project" value="TreeGrafter"/>
</dbReference>
<evidence type="ECO:0000313" key="4">
    <source>
        <dbReference type="EMBL" id="TGG94174.1"/>
    </source>
</evidence>
<dbReference type="InterPro" id="IPR052744">
    <property type="entry name" value="GPAT/DAPAT"/>
</dbReference>